<evidence type="ECO:0000313" key="2">
    <source>
        <dbReference type="EMBL" id="EFC47851.1"/>
    </source>
</evidence>
<keyword evidence="3" id="KW-1185">Reference proteome</keyword>
<dbReference type="InParanoid" id="D2V5T5"/>
<feature type="domain" description="DUF4116" evidence="1">
    <location>
        <begin position="252"/>
        <end position="301"/>
    </location>
</feature>
<name>D2V5T5_NAEGR</name>
<evidence type="ECO:0000313" key="3">
    <source>
        <dbReference type="Proteomes" id="UP000006671"/>
    </source>
</evidence>
<proteinExistence type="predicted"/>
<organism evidence="3">
    <name type="scientific">Naegleria gruberi</name>
    <name type="common">Amoeba</name>
    <dbReference type="NCBI Taxonomy" id="5762"/>
    <lineage>
        <taxon>Eukaryota</taxon>
        <taxon>Discoba</taxon>
        <taxon>Heterolobosea</taxon>
        <taxon>Tetramitia</taxon>
        <taxon>Eutetramitia</taxon>
        <taxon>Vahlkampfiidae</taxon>
        <taxon>Naegleria</taxon>
    </lineage>
</organism>
<feature type="domain" description="DUF4116" evidence="1">
    <location>
        <begin position="380"/>
        <end position="430"/>
    </location>
</feature>
<feature type="domain" description="DUF4116" evidence="1">
    <location>
        <begin position="97"/>
        <end position="139"/>
    </location>
</feature>
<feature type="domain" description="DUF4116" evidence="1">
    <location>
        <begin position="329"/>
        <end position="378"/>
    </location>
</feature>
<dbReference type="InterPro" id="IPR025197">
    <property type="entry name" value="DUF4116"/>
</dbReference>
<dbReference type="KEGG" id="ngr:NAEGRDRAFT_64196"/>
<sequence>MKPNFSDVNIQYSSDHDDSNNHTIVSSSLEQLLELLKCKFRNQQFYKMKYLTNRWEFSKNDEFTPIEFMGDKEFYWIKVIIHKKYSIADSLENVNGDSNLMLQFIRECPYLLEQASYSLRNDREFIFKAIEVNYLSYNYSIFKDPILLERYLEIKNSKIDKTQPEINYKKCNDDEMILKAIESNAVVIQKAPKKFKKEKSMVLKVVSRNVKTLSYLSNQFKKDRDVIMEAINKNAYKTLEIISPFALKLMDDKDLILMAINRGEPFALRFASKRLKNDKQVVMAAIQQTGSALSEASTELQNDREIAMTAVTKTPYAYEWVSSQLRKTDRELALKAVQGDGLMISCVANTEFKLDLEIALTALSLSGRALVFTESKLRTNEEFILEAIKRNGFVLKYVVGYIPSNRISEEMILQAIYQNGFSLNYSIELLRARMNNCYPELYLPSSSPTILGN</sequence>
<accession>D2V5T5</accession>
<dbReference type="Proteomes" id="UP000006671">
    <property type="component" value="Unassembled WGS sequence"/>
</dbReference>
<protein>
    <submittedName>
        <fullName evidence="2">Predicted protein</fullName>
    </submittedName>
</protein>
<gene>
    <name evidence="2" type="ORF">NAEGRDRAFT_64196</name>
</gene>
<dbReference type="AlphaFoldDB" id="D2V5T5"/>
<dbReference type="EMBL" id="GG738853">
    <property type="protein sequence ID" value="EFC47851.1"/>
    <property type="molecule type" value="Genomic_DNA"/>
</dbReference>
<dbReference type="VEuPathDB" id="AmoebaDB:NAEGRDRAFT_64196"/>
<dbReference type="Pfam" id="PF13475">
    <property type="entry name" value="DUF4116"/>
    <property type="match status" value="5"/>
</dbReference>
<dbReference type="RefSeq" id="XP_002680595.1">
    <property type="nucleotide sequence ID" value="XM_002680549.1"/>
</dbReference>
<reference evidence="2 3" key="1">
    <citation type="journal article" date="2010" name="Cell">
        <title>The genome of Naegleria gruberi illuminates early eukaryotic versatility.</title>
        <authorList>
            <person name="Fritz-Laylin L.K."/>
            <person name="Prochnik S.E."/>
            <person name="Ginger M.L."/>
            <person name="Dacks J.B."/>
            <person name="Carpenter M.L."/>
            <person name="Field M.C."/>
            <person name="Kuo A."/>
            <person name="Paredez A."/>
            <person name="Chapman J."/>
            <person name="Pham J."/>
            <person name="Shu S."/>
            <person name="Neupane R."/>
            <person name="Cipriano M."/>
            <person name="Mancuso J."/>
            <person name="Tu H."/>
            <person name="Salamov A."/>
            <person name="Lindquist E."/>
            <person name="Shapiro H."/>
            <person name="Lucas S."/>
            <person name="Grigoriev I.V."/>
            <person name="Cande W.Z."/>
            <person name="Fulton C."/>
            <person name="Rokhsar D.S."/>
            <person name="Dawson S.C."/>
        </authorList>
    </citation>
    <scope>NUCLEOTIDE SEQUENCE [LARGE SCALE GENOMIC DNA]</scope>
    <source>
        <strain evidence="2 3">NEG-M</strain>
    </source>
</reference>
<evidence type="ECO:0000259" key="1">
    <source>
        <dbReference type="Pfam" id="PF13475"/>
    </source>
</evidence>
<feature type="domain" description="DUF4116" evidence="1">
    <location>
        <begin position="173"/>
        <end position="221"/>
    </location>
</feature>
<dbReference type="GeneID" id="8861876"/>